<gene>
    <name evidence="1" type="ORF">MNBD_GAMMA01-1721</name>
</gene>
<protein>
    <recommendedName>
        <fullName evidence="2">Lipoprotein</fullName>
    </recommendedName>
</protein>
<organism evidence="1">
    <name type="scientific">hydrothermal vent metagenome</name>
    <dbReference type="NCBI Taxonomy" id="652676"/>
    <lineage>
        <taxon>unclassified sequences</taxon>
        <taxon>metagenomes</taxon>
        <taxon>ecological metagenomes</taxon>
    </lineage>
</organism>
<dbReference type="EMBL" id="UOEW01000275">
    <property type="protein sequence ID" value="VAW40555.1"/>
    <property type="molecule type" value="Genomic_DNA"/>
</dbReference>
<dbReference type="AlphaFoldDB" id="A0A3B0VAB6"/>
<evidence type="ECO:0008006" key="2">
    <source>
        <dbReference type="Google" id="ProtNLM"/>
    </source>
</evidence>
<name>A0A3B0VAB6_9ZZZZ</name>
<reference evidence="1" key="1">
    <citation type="submission" date="2018-06" db="EMBL/GenBank/DDBJ databases">
        <authorList>
            <person name="Zhirakovskaya E."/>
        </authorList>
    </citation>
    <scope>NUCLEOTIDE SEQUENCE</scope>
</reference>
<accession>A0A3B0VAB6</accession>
<proteinExistence type="predicted"/>
<evidence type="ECO:0000313" key="1">
    <source>
        <dbReference type="EMBL" id="VAW40555.1"/>
    </source>
</evidence>
<sequence length="150" mass="16913">MPAVNLITVFVAIIILVLSSCAKREFYVSGTKFSQSGLVTHSLAINVKKQQQLLVCFSEIHNSDIQGFSCQNDTGFHLFSGGKTTTNKFKFEKVSRLLFKIKPQTIFNYIKISLLEDYHITDTTIKVDKSNNITNIIDHKNKLSVIVTQL</sequence>